<evidence type="ECO:0000256" key="3">
    <source>
        <dbReference type="ARBA" id="ARBA00022475"/>
    </source>
</evidence>
<comment type="function">
    <text evidence="1">VSG forms a coat on the surface of the parasite. The trypanosome evades the immune response of the host by expressing a series of antigenically distinct VSGs from an estimated 1000 VSG genes.</text>
</comment>
<feature type="non-terminal residue" evidence="10">
    <location>
        <position position="1"/>
    </location>
</feature>
<evidence type="ECO:0000256" key="8">
    <source>
        <dbReference type="SAM" id="MobiDB-lite"/>
    </source>
</evidence>
<evidence type="ECO:0000256" key="4">
    <source>
        <dbReference type="ARBA" id="ARBA00022622"/>
    </source>
</evidence>
<dbReference type="InterPro" id="IPR019609">
    <property type="entry name" value="Variant_surf_glycoprt_trypan_C"/>
</dbReference>
<evidence type="ECO:0000256" key="1">
    <source>
        <dbReference type="ARBA" id="ARBA00002523"/>
    </source>
</evidence>
<dbReference type="Pfam" id="PF10659">
    <property type="entry name" value="Trypan_glycop_C"/>
    <property type="match status" value="1"/>
</dbReference>
<evidence type="ECO:0000313" key="10">
    <source>
        <dbReference type="EMBL" id="AAA30294.1"/>
    </source>
</evidence>
<keyword evidence="4" id="KW-0336">GPI-anchor</keyword>
<dbReference type="GO" id="GO:0098552">
    <property type="term" value="C:side of membrane"/>
    <property type="evidence" value="ECO:0007669"/>
    <property type="project" value="UniProtKB-KW"/>
</dbReference>
<evidence type="ECO:0000256" key="5">
    <source>
        <dbReference type="ARBA" id="ARBA00023136"/>
    </source>
</evidence>
<keyword evidence="7" id="KW-0449">Lipoprotein</keyword>
<comment type="subcellular location">
    <subcellularLocation>
        <location evidence="2">Cell membrane</location>
        <topology evidence="2">Lipid-anchor</topology>
        <topology evidence="2">GPI-anchor</topology>
    </subcellularLocation>
</comment>
<keyword evidence="3" id="KW-1003">Cell membrane</keyword>
<keyword evidence="6" id="KW-0325">Glycoprotein</keyword>
<accession>Q26036</accession>
<dbReference type="EMBL" id="AH001126">
    <property type="protein sequence ID" value="AAA30294.1"/>
    <property type="molecule type" value="Genomic_DNA"/>
</dbReference>
<evidence type="ECO:0000256" key="7">
    <source>
        <dbReference type="ARBA" id="ARBA00023288"/>
    </source>
</evidence>
<dbReference type="Gene3D" id="3.30.1680.40">
    <property type="match status" value="1"/>
</dbReference>
<keyword evidence="5" id="KW-0472">Membrane</keyword>
<name>Q26036_9TRYP</name>
<dbReference type="GO" id="GO:0005886">
    <property type="term" value="C:plasma membrane"/>
    <property type="evidence" value="ECO:0007669"/>
    <property type="project" value="UniProtKB-SubCell"/>
</dbReference>
<feature type="domain" description="Trypanosome variant surface glycoprotein C-terminal" evidence="9">
    <location>
        <begin position="7"/>
        <end position="67"/>
    </location>
</feature>
<sequence>TIKREENSNPDSRNRRQEEEKCKGKGEKECGETTACKWEENKCKDSSILATKKFALSVVSAAFAALLF</sequence>
<evidence type="ECO:0000259" key="9">
    <source>
        <dbReference type="Pfam" id="PF10659"/>
    </source>
</evidence>
<protein>
    <recommendedName>
        <fullName evidence="9">Trypanosome variant surface glycoprotein C-terminal domain-containing protein</fullName>
    </recommendedName>
</protein>
<organism evidence="10">
    <name type="scientific">Trypanosoma brucei</name>
    <dbReference type="NCBI Taxonomy" id="5691"/>
    <lineage>
        <taxon>Eukaryota</taxon>
        <taxon>Discoba</taxon>
        <taxon>Euglenozoa</taxon>
        <taxon>Kinetoplastea</taxon>
        <taxon>Metakinetoplastina</taxon>
        <taxon>Trypanosomatida</taxon>
        <taxon>Trypanosomatidae</taxon>
        <taxon>Trypanosoma</taxon>
    </lineage>
</organism>
<proteinExistence type="predicted"/>
<evidence type="ECO:0000256" key="2">
    <source>
        <dbReference type="ARBA" id="ARBA00004609"/>
    </source>
</evidence>
<feature type="region of interest" description="Disordered" evidence="8">
    <location>
        <begin position="1"/>
        <end position="25"/>
    </location>
</feature>
<reference evidence="10" key="1">
    <citation type="journal article" date="1984" name="J. Protozool.">
        <title>DNA rearrangements of the variable surface antigen genes of the trypanosomes.</title>
        <authorList>
            <person name="Murphy W.J."/>
            <person name="Brentano S.T."/>
            <person name="Rice-Ficht A.C."/>
            <person name="Dorfman D.M."/>
            <person name="Donelson J.E."/>
        </authorList>
    </citation>
    <scope>NUCLEOTIDE SEQUENCE</scope>
</reference>
<evidence type="ECO:0000256" key="6">
    <source>
        <dbReference type="ARBA" id="ARBA00023180"/>
    </source>
</evidence>
<dbReference type="AlphaFoldDB" id="Q26036"/>